<keyword evidence="2" id="KW-1133">Transmembrane helix</keyword>
<dbReference type="OrthoDB" id="912126at2"/>
<dbReference type="RefSeq" id="WP_071505370.1">
    <property type="nucleotide sequence ID" value="NZ_MORL01000016.1"/>
</dbReference>
<evidence type="ECO:0000256" key="1">
    <source>
        <dbReference type="SAM" id="MobiDB-lite"/>
    </source>
</evidence>
<accession>A0A1S2VE44</accession>
<gene>
    <name evidence="3" type="ORF">BLX24_22025</name>
</gene>
<evidence type="ECO:0000313" key="3">
    <source>
        <dbReference type="EMBL" id="OIN57027.1"/>
    </source>
</evidence>
<dbReference type="Proteomes" id="UP000181790">
    <property type="component" value="Unassembled WGS sequence"/>
</dbReference>
<keyword evidence="2" id="KW-0472">Membrane</keyword>
<feature type="transmembrane region" description="Helical" evidence="2">
    <location>
        <begin position="52"/>
        <end position="72"/>
    </location>
</feature>
<keyword evidence="2" id="KW-0812">Transmembrane</keyword>
<name>A0A1S2VE44_9BACT</name>
<proteinExistence type="predicted"/>
<evidence type="ECO:0000313" key="4">
    <source>
        <dbReference type="Proteomes" id="UP000181790"/>
    </source>
</evidence>
<feature type="region of interest" description="Disordered" evidence="1">
    <location>
        <begin position="80"/>
        <end position="117"/>
    </location>
</feature>
<feature type="region of interest" description="Disordered" evidence="1">
    <location>
        <begin position="162"/>
        <end position="205"/>
    </location>
</feature>
<keyword evidence="4" id="KW-1185">Reference proteome</keyword>
<organism evidence="3 4">
    <name type="scientific">Arsenicibacter rosenii</name>
    <dbReference type="NCBI Taxonomy" id="1750698"/>
    <lineage>
        <taxon>Bacteria</taxon>
        <taxon>Pseudomonadati</taxon>
        <taxon>Bacteroidota</taxon>
        <taxon>Cytophagia</taxon>
        <taxon>Cytophagales</taxon>
        <taxon>Spirosomataceae</taxon>
        <taxon>Arsenicibacter</taxon>
    </lineage>
</organism>
<dbReference type="EMBL" id="MORL01000016">
    <property type="protein sequence ID" value="OIN57027.1"/>
    <property type="molecule type" value="Genomic_DNA"/>
</dbReference>
<dbReference type="AlphaFoldDB" id="A0A1S2VE44"/>
<protein>
    <submittedName>
        <fullName evidence="3">Uncharacterized protein</fullName>
    </submittedName>
</protein>
<sequence length="299" mass="32209">MNTTNNFDDNELDEAFRSALDDRRMPVPPAVWANVRATALEKQLIKTRILNNWLRGATALLAACLALALYFLGKQSVSPATDGKSMAATTKQQPANPTGAPTNADSDSPDKPQIRAGLPLGMTVDRGQLTAIEKRAVQPAQEAASPTLTGRPDSKLAETLPAQADEAAESSNDSERTAEPALAPTKNRAEDEMPEGSEMLPTAPESENNLIINSQSELMHQPDGSNATYQPVLMPQTPAGAYPMAPIRSLNEPQTGAGQLQRTAVQPYSWSVFRMFDYLAPLLPKPATKRVHKKNKAGN</sequence>
<reference evidence="3 4" key="1">
    <citation type="submission" date="2016-10" db="EMBL/GenBank/DDBJ databases">
        <title>Arsenicibacter rosenii gen. nov., sp. nov., an efficient arsenic-methylating bacterium isolated from an arsenic-contaminated paddy soil.</title>
        <authorList>
            <person name="Huang K."/>
        </authorList>
    </citation>
    <scope>NUCLEOTIDE SEQUENCE [LARGE SCALE GENOMIC DNA]</scope>
    <source>
        <strain evidence="3 4">SM-1</strain>
    </source>
</reference>
<comment type="caution">
    <text evidence="3">The sequence shown here is derived from an EMBL/GenBank/DDBJ whole genome shotgun (WGS) entry which is preliminary data.</text>
</comment>
<evidence type="ECO:0000256" key="2">
    <source>
        <dbReference type="SAM" id="Phobius"/>
    </source>
</evidence>
<feature type="compositionally biased region" description="Polar residues" evidence="1">
    <location>
        <begin position="87"/>
        <end position="106"/>
    </location>
</feature>